<dbReference type="SUPFAM" id="SSF51261">
    <property type="entry name" value="Duplicated hybrid motif"/>
    <property type="match status" value="1"/>
</dbReference>
<organism evidence="3 4">
    <name type="scientific">Roseivirga thermotolerans</name>
    <dbReference type="NCBI Taxonomy" id="1758176"/>
    <lineage>
        <taxon>Bacteria</taxon>
        <taxon>Pseudomonadati</taxon>
        <taxon>Bacteroidota</taxon>
        <taxon>Cytophagia</taxon>
        <taxon>Cytophagales</taxon>
        <taxon>Roseivirgaceae</taxon>
        <taxon>Roseivirga</taxon>
    </lineage>
</organism>
<dbReference type="InterPro" id="IPR016047">
    <property type="entry name" value="M23ase_b-sheet_dom"/>
</dbReference>
<sequence length="634" mass="72037">MKLSKFIVGALLVALSSHSFAQYDAIDKDYYVFPIQPEKDNFLSGNMGELRSSHFHAGLDIKTNGVEGLSVLASADGYVSRIRVGTGGYGNCIYIQHPNGTSTVYAHLRNFSEAIAEYTLKEQYRRKSFEVNLFPKKGEFTVKKGEVIGFSGNSGSSTGPHLHFEIRGVNHEVLDPLRIGFNQIKDNIPPKIETLALKTNNIQSRVNQQFGRFEFDLQSKNSRGLHTDTIYALGQIGMEIYTYDQLNGASNRNGVPLIDVYVNDELYFQQNIDSINFSLQKNILIHTNYQAAKETRKRFNKLYVDDGNPLKFYPKKKNNGYLLVEANAIKNVRIEARDAYGNKSTVRFVIKGLPTIECLSDPIKVKYNSYTLDNTLMLFQSRDSINNKITVYNQQGSKVYEPAYYNDQQNVYLIDLRKVLPLEVVYRDGSRQEIAYSDRVPAASEHSFLADTYSLKFSKSTLFDTLYFRAKHYVDEKTGKDVFEFSEDIYPLKGGIEVEMELLGSYDSLSQYRLYMVDGSGNAGFVGGTIKDGKTRFTMHGFGKYTLLKDLEPPTIRKRSVQNNIISLTIDDKLSGINNFEAKLNGEWLLMHYEPKKKLIWSEMLHKNKPLKGEFELKVADNAGNESILKLNIE</sequence>
<dbReference type="PANTHER" id="PTHR21666:SF285">
    <property type="entry name" value="M23 FAMILY METALLOPEPTIDASE"/>
    <property type="match status" value="1"/>
</dbReference>
<evidence type="ECO:0000256" key="1">
    <source>
        <dbReference type="SAM" id="SignalP"/>
    </source>
</evidence>
<name>A0ABQ3I6L0_9BACT</name>
<reference evidence="4" key="1">
    <citation type="journal article" date="2019" name="Int. J. Syst. Evol. Microbiol.">
        <title>The Global Catalogue of Microorganisms (GCM) 10K type strain sequencing project: providing services to taxonomists for standard genome sequencing and annotation.</title>
        <authorList>
            <consortium name="The Broad Institute Genomics Platform"/>
            <consortium name="The Broad Institute Genome Sequencing Center for Infectious Disease"/>
            <person name="Wu L."/>
            <person name="Ma J."/>
        </authorList>
    </citation>
    <scope>NUCLEOTIDE SEQUENCE [LARGE SCALE GENOMIC DNA]</scope>
    <source>
        <strain evidence="4">CGMCC 1.15111</strain>
    </source>
</reference>
<feature type="chain" id="PRO_5045634512" description="M23ase beta-sheet core domain-containing protein" evidence="1">
    <location>
        <begin position="22"/>
        <end position="634"/>
    </location>
</feature>
<dbReference type="EMBL" id="BNAG01000002">
    <property type="protein sequence ID" value="GHE62667.1"/>
    <property type="molecule type" value="Genomic_DNA"/>
</dbReference>
<dbReference type="CDD" id="cd12797">
    <property type="entry name" value="M23_peptidase"/>
    <property type="match status" value="1"/>
</dbReference>
<comment type="caution">
    <text evidence="3">The sequence shown here is derived from an EMBL/GenBank/DDBJ whole genome shotgun (WGS) entry which is preliminary data.</text>
</comment>
<keyword evidence="1" id="KW-0732">Signal</keyword>
<evidence type="ECO:0000259" key="2">
    <source>
        <dbReference type="Pfam" id="PF01551"/>
    </source>
</evidence>
<dbReference type="InterPro" id="IPR050570">
    <property type="entry name" value="Cell_wall_metabolism_enzyme"/>
</dbReference>
<evidence type="ECO:0000313" key="4">
    <source>
        <dbReference type="Proteomes" id="UP000658258"/>
    </source>
</evidence>
<dbReference type="Pfam" id="PF01551">
    <property type="entry name" value="Peptidase_M23"/>
    <property type="match status" value="2"/>
</dbReference>
<proteinExistence type="predicted"/>
<accession>A0ABQ3I6L0</accession>
<dbReference type="InterPro" id="IPR011055">
    <property type="entry name" value="Dup_hybrid_motif"/>
</dbReference>
<evidence type="ECO:0000313" key="3">
    <source>
        <dbReference type="EMBL" id="GHE62667.1"/>
    </source>
</evidence>
<dbReference type="Gene3D" id="2.70.70.10">
    <property type="entry name" value="Glucose Permease (Domain IIA)"/>
    <property type="match status" value="1"/>
</dbReference>
<dbReference type="Proteomes" id="UP000658258">
    <property type="component" value="Unassembled WGS sequence"/>
</dbReference>
<feature type="domain" description="M23ase beta-sheet core" evidence="2">
    <location>
        <begin position="141"/>
        <end position="176"/>
    </location>
</feature>
<feature type="domain" description="M23ase beta-sheet core" evidence="2">
    <location>
        <begin position="55"/>
        <end position="112"/>
    </location>
</feature>
<gene>
    <name evidence="3" type="ORF">GCM10011340_17400</name>
</gene>
<dbReference type="PANTHER" id="PTHR21666">
    <property type="entry name" value="PEPTIDASE-RELATED"/>
    <property type="match status" value="1"/>
</dbReference>
<feature type="signal peptide" evidence="1">
    <location>
        <begin position="1"/>
        <end position="21"/>
    </location>
</feature>
<keyword evidence="4" id="KW-1185">Reference proteome</keyword>
<protein>
    <recommendedName>
        <fullName evidence="2">M23ase beta-sheet core domain-containing protein</fullName>
    </recommendedName>
</protein>
<dbReference type="RefSeq" id="WP_189629837.1">
    <property type="nucleotide sequence ID" value="NZ_BNAG01000002.1"/>
</dbReference>